<accession>A0ABU6ZUB1</accession>
<evidence type="ECO:0000313" key="3">
    <source>
        <dbReference type="Proteomes" id="UP001341840"/>
    </source>
</evidence>
<protein>
    <submittedName>
        <fullName evidence="2">Uncharacterized protein</fullName>
    </submittedName>
</protein>
<sequence>MAPRGRSRRQAREDVRGEQVDEAGPAAQAGPVPQEEEDLHRLNRVWHITGAPAVVAQALFIPHARSRLADAVHDRGGIRASHPAPGLHF</sequence>
<dbReference type="EMBL" id="JASCZI010273985">
    <property type="protein sequence ID" value="MED6225568.1"/>
    <property type="molecule type" value="Genomic_DNA"/>
</dbReference>
<dbReference type="Proteomes" id="UP001341840">
    <property type="component" value="Unassembled WGS sequence"/>
</dbReference>
<reference evidence="2 3" key="1">
    <citation type="journal article" date="2023" name="Plants (Basel)">
        <title>Bridging the Gap: Combining Genomics and Transcriptomics Approaches to Understand Stylosanthes scabra, an Orphan Legume from the Brazilian Caatinga.</title>
        <authorList>
            <person name="Ferreira-Neto J.R.C."/>
            <person name="da Silva M.D."/>
            <person name="Binneck E."/>
            <person name="de Melo N.F."/>
            <person name="da Silva R.H."/>
            <person name="de Melo A.L.T.M."/>
            <person name="Pandolfi V."/>
            <person name="Bustamante F.O."/>
            <person name="Brasileiro-Vidal A.C."/>
            <person name="Benko-Iseppon A.M."/>
        </authorList>
    </citation>
    <scope>NUCLEOTIDE SEQUENCE [LARGE SCALE GENOMIC DNA]</scope>
    <source>
        <tissue evidence="2">Leaves</tissue>
    </source>
</reference>
<feature type="compositionally biased region" description="Basic and acidic residues" evidence="1">
    <location>
        <begin position="10"/>
        <end position="19"/>
    </location>
</feature>
<feature type="region of interest" description="Disordered" evidence="1">
    <location>
        <begin position="1"/>
        <end position="38"/>
    </location>
</feature>
<proteinExistence type="predicted"/>
<gene>
    <name evidence="2" type="ORF">PIB30_094846</name>
</gene>
<organism evidence="2 3">
    <name type="scientific">Stylosanthes scabra</name>
    <dbReference type="NCBI Taxonomy" id="79078"/>
    <lineage>
        <taxon>Eukaryota</taxon>
        <taxon>Viridiplantae</taxon>
        <taxon>Streptophyta</taxon>
        <taxon>Embryophyta</taxon>
        <taxon>Tracheophyta</taxon>
        <taxon>Spermatophyta</taxon>
        <taxon>Magnoliopsida</taxon>
        <taxon>eudicotyledons</taxon>
        <taxon>Gunneridae</taxon>
        <taxon>Pentapetalae</taxon>
        <taxon>rosids</taxon>
        <taxon>fabids</taxon>
        <taxon>Fabales</taxon>
        <taxon>Fabaceae</taxon>
        <taxon>Papilionoideae</taxon>
        <taxon>50 kb inversion clade</taxon>
        <taxon>dalbergioids sensu lato</taxon>
        <taxon>Dalbergieae</taxon>
        <taxon>Pterocarpus clade</taxon>
        <taxon>Stylosanthes</taxon>
    </lineage>
</organism>
<evidence type="ECO:0000256" key="1">
    <source>
        <dbReference type="SAM" id="MobiDB-lite"/>
    </source>
</evidence>
<keyword evidence="3" id="KW-1185">Reference proteome</keyword>
<comment type="caution">
    <text evidence="2">The sequence shown here is derived from an EMBL/GenBank/DDBJ whole genome shotgun (WGS) entry which is preliminary data.</text>
</comment>
<name>A0ABU6ZUB1_9FABA</name>
<feature type="compositionally biased region" description="Low complexity" evidence="1">
    <location>
        <begin position="22"/>
        <end position="33"/>
    </location>
</feature>
<evidence type="ECO:0000313" key="2">
    <source>
        <dbReference type="EMBL" id="MED6225568.1"/>
    </source>
</evidence>